<keyword evidence="5" id="KW-1185">Reference proteome</keyword>
<dbReference type="InterPro" id="IPR012349">
    <property type="entry name" value="Split_barrel_FMN-bd"/>
</dbReference>
<evidence type="ECO:0000259" key="3">
    <source>
        <dbReference type="Pfam" id="PF01814"/>
    </source>
</evidence>
<dbReference type="SUPFAM" id="SSF50475">
    <property type="entry name" value="FMN-binding split barrel"/>
    <property type="match status" value="1"/>
</dbReference>
<dbReference type="PANTHER" id="PTHR39428:SF1">
    <property type="entry name" value="F420H(2)-DEPENDENT QUINONE REDUCTASE RV1261C"/>
    <property type="match status" value="1"/>
</dbReference>
<evidence type="ECO:0000256" key="2">
    <source>
        <dbReference type="ARBA" id="ARBA00049106"/>
    </source>
</evidence>
<comment type="caution">
    <text evidence="4">The sequence shown here is derived from an EMBL/GenBank/DDBJ whole genome shotgun (WGS) entry which is preliminary data.</text>
</comment>
<dbReference type="InterPro" id="IPR004378">
    <property type="entry name" value="F420H2_quin_Rdtase"/>
</dbReference>
<dbReference type="Gene3D" id="1.20.120.520">
    <property type="entry name" value="nmb1532 protein domain like"/>
    <property type="match status" value="1"/>
</dbReference>
<organism evidence="4 5">
    <name type="scientific">Streptomyces lonegramiae</name>
    <dbReference type="NCBI Taxonomy" id="3075524"/>
    <lineage>
        <taxon>Bacteria</taxon>
        <taxon>Bacillati</taxon>
        <taxon>Actinomycetota</taxon>
        <taxon>Actinomycetes</taxon>
        <taxon>Kitasatosporales</taxon>
        <taxon>Streptomycetaceae</taxon>
        <taxon>Streptomyces</taxon>
    </lineage>
</organism>
<protein>
    <submittedName>
        <fullName evidence="4">Nitroreductase/quinone reductase family protein</fullName>
    </submittedName>
</protein>
<comment type="catalytic activity">
    <reaction evidence="2">
        <text>oxidized coenzyme F420-(gamma-L-Glu)(n) + a quinol + H(+) = reduced coenzyme F420-(gamma-L-Glu)(n) + a quinone</text>
        <dbReference type="Rhea" id="RHEA:39663"/>
        <dbReference type="Rhea" id="RHEA-COMP:12939"/>
        <dbReference type="Rhea" id="RHEA-COMP:14378"/>
        <dbReference type="ChEBI" id="CHEBI:15378"/>
        <dbReference type="ChEBI" id="CHEBI:24646"/>
        <dbReference type="ChEBI" id="CHEBI:132124"/>
        <dbReference type="ChEBI" id="CHEBI:133980"/>
        <dbReference type="ChEBI" id="CHEBI:139511"/>
    </reaction>
</comment>
<dbReference type="NCBIfam" id="TIGR00026">
    <property type="entry name" value="hi_GC_TIGR00026"/>
    <property type="match status" value="1"/>
</dbReference>
<dbReference type="EMBL" id="JAVRFD010000032">
    <property type="protein sequence ID" value="MDT0549264.1"/>
    <property type="molecule type" value="Genomic_DNA"/>
</dbReference>
<sequence length="312" mass="34111">MPTSFNQQIIEEFRANEGKVGGPFEGGDLLLLTTTGAKSGGRHTVPLGYVRDGDLLLVIASNLGAHRHPAWYRNILAHPVVGVEIGAEAFEAIAVPAEGARRDELFERVVRVAPGYGDYQSRTERALPVVALERPDHGAAGEVPREIRTLADKVLEIHAWLRGQLRHIRHEADAHLAARDAHQGPGEPPAPGLGLQIRQHCLAFCEALTHHHTGEDTAVFPALATHHPDLREPLDRLRDQHRTVAVLKERLLALLADITTADPARFRAELDRMTEELTRHLDDEEAELLPVLEQIPFPPAAPGPQAAEGATA</sequence>
<reference evidence="4" key="1">
    <citation type="submission" date="2024-05" db="EMBL/GenBank/DDBJ databases">
        <title>30 novel species of actinomycetes from the DSMZ collection.</title>
        <authorList>
            <person name="Nouioui I."/>
        </authorList>
    </citation>
    <scope>NUCLEOTIDE SEQUENCE</scope>
    <source>
        <strain evidence="4">DSM 41529</strain>
    </source>
</reference>
<evidence type="ECO:0000256" key="1">
    <source>
        <dbReference type="ARBA" id="ARBA00008710"/>
    </source>
</evidence>
<dbReference type="PANTHER" id="PTHR39428">
    <property type="entry name" value="F420H(2)-DEPENDENT QUINONE REDUCTASE RV1261C"/>
    <property type="match status" value="1"/>
</dbReference>
<dbReference type="Proteomes" id="UP001180754">
    <property type="component" value="Unassembled WGS sequence"/>
</dbReference>
<dbReference type="Gene3D" id="2.30.110.10">
    <property type="entry name" value="Electron Transport, Fmn-binding Protein, Chain A"/>
    <property type="match status" value="1"/>
</dbReference>
<dbReference type="CDD" id="cd12108">
    <property type="entry name" value="Hr-like"/>
    <property type="match status" value="1"/>
</dbReference>
<dbReference type="InterPro" id="IPR012312">
    <property type="entry name" value="Hemerythrin-like"/>
</dbReference>
<dbReference type="Pfam" id="PF04075">
    <property type="entry name" value="F420H2_quin_red"/>
    <property type="match status" value="1"/>
</dbReference>
<feature type="domain" description="Hemerythrin-like" evidence="3">
    <location>
        <begin position="151"/>
        <end position="292"/>
    </location>
</feature>
<accession>A0ABU2XTL4</accession>
<comment type="similarity">
    <text evidence="1">Belongs to the F420H(2)-dependent quinone reductase family.</text>
</comment>
<name>A0ABU2XTL4_9ACTN</name>
<gene>
    <name evidence="4" type="ORF">RND15_42325</name>
</gene>
<proteinExistence type="inferred from homology"/>
<dbReference type="RefSeq" id="WP_311729819.1">
    <property type="nucleotide sequence ID" value="NZ_JAVRFD010000032.1"/>
</dbReference>
<dbReference type="Pfam" id="PF01814">
    <property type="entry name" value="Hemerythrin"/>
    <property type="match status" value="1"/>
</dbReference>
<evidence type="ECO:0000313" key="5">
    <source>
        <dbReference type="Proteomes" id="UP001180754"/>
    </source>
</evidence>
<evidence type="ECO:0000313" key="4">
    <source>
        <dbReference type="EMBL" id="MDT0549264.1"/>
    </source>
</evidence>